<dbReference type="PANTHER" id="PTHR23003:SF3">
    <property type="entry name" value="FI21236P1-RELATED"/>
    <property type="match status" value="1"/>
</dbReference>
<dbReference type="SUPFAM" id="SSF54928">
    <property type="entry name" value="RNA-binding domain, RBD"/>
    <property type="match status" value="3"/>
</dbReference>
<dbReference type="GO" id="GO:1990904">
    <property type="term" value="C:ribonucleoprotein complex"/>
    <property type="evidence" value="ECO:0007669"/>
    <property type="project" value="TreeGrafter"/>
</dbReference>
<dbReference type="GO" id="GO:0005737">
    <property type="term" value="C:cytoplasm"/>
    <property type="evidence" value="ECO:0007669"/>
    <property type="project" value="TreeGrafter"/>
</dbReference>
<comment type="caution">
    <text evidence="5">The sequence shown here is derived from an EMBL/GenBank/DDBJ whole genome shotgun (WGS) entry which is preliminary data.</text>
</comment>
<dbReference type="Gene3D" id="3.30.70.330">
    <property type="match status" value="3"/>
</dbReference>
<dbReference type="FunFam" id="3.30.70.330:FF:000034">
    <property type="entry name" value="heterogeneous nuclear ribonucleoprotein M isoform X1"/>
    <property type="match status" value="2"/>
</dbReference>
<feature type="domain" description="RRM" evidence="4">
    <location>
        <begin position="511"/>
        <end position="587"/>
    </location>
</feature>
<dbReference type="EMBL" id="CAXITT010000663">
    <property type="protein sequence ID" value="CAL1544972.1"/>
    <property type="molecule type" value="Genomic_DNA"/>
</dbReference>
<reference evidence="5 6" key="1">
    <citation type="submission" date="2024-04" db="EMBL/GenBank/DDBJ databases">
        <authorList>
            <consortium name="Genoscope - CEA"/>
            <person name="William W."/>
        </authorList>
    </citation>
    <scope>NUCLEOTIDE SEQUENCE [LARGE SCALE GENOMIC DNA]</scope>
</reference>
<dbReference type="InterPro" id="IPR000504">
    <property type="entry name" value="RRM_dom"/>
</dbReference>
<dbReference type="GO" id="GO:0005634">
    <property type="term" value="C:nucleus"/>
    <property type="evidence" value="ECO:0007669"/>
    <property type="project" value="TreeGrafter"/>
</dbReference>
<feature type="compositionally biased region" description="Basic residues" evidence="3">
    <location>
        <begin position="11"/>
        <end position="27"/>
    </location>
</feature>
<feature type="compositionally biased region" description="Basic and acidic residues" evidence="3">
    <location>
        <begin position="478"/>
        <end position="507"/>
    </location>
</feature>
<feature type="region of interest" description="Disordered" evidence="3">
    <location>
        <begin position="1"/>
        <end position="38"/>
    </location>
</feature>
<dbReference type="Proteomes" id="UP001497497">
    <property type="component" value="Unassembled WGS sequence"/>
</dbReference>
<feature type="region of interest" description="Disordered" evidence="3">
    <location>
        <begin position="474"/>
        <end position="508"/>
    </location>
</feature>
<evidence type="ECO:0000256" key="3">
    <source>
        <dbReference type="SAM" id="MobiDB-lite"/>
    </source>
</evidence>
<gene>
    <name evidence="5" type="ORF">GSLYS_00018455001</name>
</gene>
<feature type="domain" description="RRM" evidence="4">
    <location>
        <begin position="180"/>
        <end position="259"/>
    </location>
</feature>
<keyword evidence="1 2" id="KW-0694">RNA-binding</keyword>
<evidence type="ECO:0000256" key="1">
    <source>
        <dbReference type="ARBA" id="ARBA00022884"/>
    </source>
</evidence>
<name>A0AAV2IFW5_LYMST</name>
<dbReference type="PROSITE" id="PS50102">
    <property type="entry name" value="RRM"/>
    <property type="match status" value="3"/>
</dbReference>
<proteinExistence type="predicted"/>
<dbReference type="InterPro" id="IPR012677">
    <property type="entry name" value="Nucleotide-bd_a/b_plait_sf"/>
</dbReference>
<evidence type="ECO:0000313" key="5">
    <source>
        <dbReference type="EMBL" id="CAL1544972.1"/>
    </source>
</evidence>
<evidence type="ECO:0000313" key="6">
    <source>
        <dbReference type="Proteomes" id="UP001497497"/>
    </source>
</evidence>
<accession>A0AAV2IFW5</accession>
<sequence length="587" mass="62593">MSEPKTERPRSRSRSPVRRSRSRSPRRNRNDRPRPFTGGRRVVVRNIPYEVRWQELKDMFRKDIGDVTYVEMLETPDGKSKGVAVVEFRDPDHAKKAIEEYHQKKIKDRAIIVREEREKDRQEFMQHQNMRDRGGMEPGMGGPGMGPGMGGSGGLGPMGLPPGINPQILQQLGIEPPITNTVFVANLDYKVTWWKLKDVFKLAGNVIKAEIKEDKNGKSRGMGVVVFEHPMEAVQAVSMFNGQVLYERNMIVRIDKGREPEKPKLPSGLKSIGMGLGSGGAPLTNISQLGSNGGMGLSDSYYKPDLGMGGGSGLMGLGGSGLGLLGSGMGGPDMGLGGMGGLGLGGLGGMGMGLGSGSGGMGGGSGGLGSLSDMGLGGMGGSSKMNMSDNYSNNYSGMGGSSYNGNNTLSGLGGLGPSLSSLSAGLGGLGGSSDRLGLGGSGDRLGMDGLGMGRDRMGMSDRMGMLNDRMGGMNDRMGGMDRMPDKMRDGYGGGRDMRDDGGRRTTRPDNCTIVVKNLPYSVNWQALKEHFRDAGDVKFAEIVMDKGRSTGIGYVRFSNEADAQRAISLKNKSRMERRNIDVALHRN</sequence>
<organism evidence="5 6">
    <name type="scientific">Lymnaea stagnalis</name>
    <name type="common">Great pond snail</name>
    <name type="synonym">Helix stagnalis</name>
    <dbReference type="NCBI Taxonomy" id="6523"/>
    <lineage>
        <taxon>Eukaryota</taxon>
        <taxon>Metazoa</taxon>
        <taxon>Spiralia</taxon>
        <taxon>Lophotrochozoa</taxon>
        <taxon>Mollusca</taxon>
        <taxon>Gastropoda</taxon>
        <taxon>Heterobranchia</taxon>
        <taxon>Euthyneura</taxon>
        <taxon>Panpulmonata</taxon>
        <taxon>Hygrophila</taxon>
        <taxon>Lymnaeoidea</taxon>
        <taxon>Lymnaeidae</taxon>
        <taxon>Lymnaea</taxon>
    </lineage>
</organism>
<evidence type="ECO:0000256" key="2">
    <source>
        <dbReference type="PROSITE-ProRule" id="PRU00176"/>
    </source>
</evidence>
<dbReference type="InterPro" id="IPR035979">
    <property type="entry name" value="RBD_domain_sf"/>
</dbReference>
<dbReference type="SMART" id="SM00360">
    <property type="entry name" value="RRM"/>
    <property type="match status" value="3"/>
</dbReference>
<evidence type="ECO:0000259" key="4">
    <source>
        <dbReference type="PROSITE" id="PS50102"/>
    </source>
</evidence>
<dbReference type="PANTHER" id="PTHR23003">
    <property type="entry name" value="RNA RECOGNITION MOTIF RRM DOMAIN CONTAINING PROTEIN"/>
    <property type="match status" value="1"/>
</dbReference>
<protein>
    <recommendedName>
        <fullName evidence="4">RRM domain-containing protein</fullName>
    </recommendedName>
</protein>
<dbReference type="AlphaFoldDB" id="A0AAV2IFW5"/>
<keyword evidence="6" id="KW-1185">Reference proteome</keyword>
<dbReference type="GO" id="GO:0003729">
    <property type="term" value="F:mRNA binding"/>
    <property type="evidence" value="ECO:0007669"/>
    <property type="project" value="TreeGrafter"/>
</dbReference>
<feature type="domain" description="RRM" evidence="4">
    <location>
        <begin position="40"/>
        <end position="118"/>
    </location>
</feature>
<dbReference type="InterPro" id="IPR050374">
    <property type="entry name" value="RRT5_SRSF_SR"/>
</dbReference>
<feature type="compositionally biased region" description="Basic and acidic residues" evidence="3">
    <location>
        <begin position="1"/>
        <end position="10"/>
    </location>
</feature>
<dbReference type="Pfam" id="PF00076">
    <property type="entry name" value="RRM_1"/>
    <property type="match status" value="3"/>
</dbReference>